<sequence length="62" mass="7438">MRLIRELNRKFSGFGEKRRYGVVDMHAFARMLDKKMSGIRCIKQLWVFVLALGVQYDMHYNI</sequence>
<name>A0A8H2DY03_ORBOL</name>
<reference evidence="1 2" key="1">
    <citation type="submission" date="2019-03" db="EMBL/GenBank/DDBJ databases">
        <title>Nematode-trapping fungi genome.</title>
        <authorList>
            <person name="Vidal-Diez De Ulzurrun G."/>
        </authorList>
    </citation>
    <scope>NUCLEOTIDE SEQUENCE [LARGE SCALE GENOMIC DNA]</scope>
    <source>
        <strain evidence="1 2">TWF154</strain>
    </source>
</reference>
<dbReference type="EMBL" id="SOZJ01000005">
    <property type="protein sequence ID" value="TGJ66942.1"/>
    <property type="molecule type" value="Genomic_DNA"/>
</dbReference>
<comment type="caution">
    <text evidence="1">The sequence shown here is derived from an EMBL/GenBank/DDBJ whole genome shotgun (WGS) entry which is preliminary data.</text>
</comment>
<gene>
    <name evidence="1" type="ORF">EYR41_008530</name>
</gene>
<protein>
    <submittedName>
        <fullName evidence="1">Uncharacterized protein</fullName>
    </submittedName>
</protein>
<accession>A0A8H2DY03</accession>
<dbReference type="AlphaFoldDB" id="A0A8H2DY03"/>
<dbReference type="Proteomes" id="UP000297595">
    <property type="component" value="Unassembled WGS sequence"/>
</dbReference>
<organism evidence="1 2">
    <name type="scientific">Orbilia oligospora</name>
    <name type="common">Nematode-trapping fungus</name>
    <name type="synonym">Arthrobotrys oligospora</name>
    <dbReference type="NCBI Taxonomy" id="2813651"/>
    <lineage>
        <taxon>Eukaryota</taxon>
        <taxon>Fungi</taxon>
        <taxon>Dikarya</taxon>
        <taxon>Ascomycota</taxon>
        <taxon>Pezizomycotina</taxon>
        <taxon>Orbiliomycetes</taxon>
        <taxon>Orbiliales</taxon>
        <taxon>Orbiliaceae</taxon>
        <taxon>Orbilia</taxon>
    </lineage>
</organism>
<evidence type="ECO:0000313" key="1">
    <source>
        <dbReference type="EMBL" id="TGJ66942.1"/>
    </source>
</evidence>
<proteinExistence type="predicted"/>
<evidence type="ECO:0000313" key="2">
    <source>
        <dbReference type="Proteomes" id="UP000297595"/>
    </source>
</evidence>